<dbReference type="SUPFAM" id="SSF82171">
    <property type="entry name" value="DPP6 N-terminal domain-like"/>
    <property type="match status" value="1"/>
</dbReference>
<dbReference type="EMBL" id="PVNG01000024">
    <property type="protein sequence ID" value="PRX58116.1"/>
    <property type="molecule type" value="Genomic_DNA"/>
</dbReference>
<evidence type="ECO:0000313" key="2">
    <source>
        <dbReference type="EMBL" id="PRX58116.1"/>
    </source>
</evidence>
<comment type="caution">
    <text evidence="2">The sequence shown here is derived from an EMBL/GenBank/DDBJ whole genome shotgun (WGS) entry which is preliminary data.</text>
</comment>
<name>A0A2T0MKI1_9ACTN</name>
<dbReference type="AlphaFoldDB" id="A0A2T0MKI1"/>
<dbReference type="Gene3D" id="2.120.10.30">
    <property type="entry name" value="TolB, C-terminal domain"/>
    <property type="match status" value="1"/>
</dbReference>
<proteinExistence type="predicted"/>
<organism evidence="2 3">
    <name type="scientific">Nonomuraea fuscirosea</name>
    <dbReference type="NCBI Taxonomy" id="1291556"/>
    <lineage>
        <taxon>Bacteria</taxon>
        <taxon>Bacillati</taxon>
        <taxon>Actinomycetota</taxon>
        <taxon>Actinomycetes</taxon>
        <taxon>Streptosporangiales</taxon>
        <taxon>Streptosporangiaceae</taxon>
        <taxon>Nonomuraea</taxon>
    </lineage>
</organism>
<feature type="chain" id="PRO_5015431582" description="WD40 repeat protein" evidence="1">
    <location>
        <begin position="29"/>
        <end position="333"/>
    </location>
</feature>
<evidence type="ECO:0000256" key="1">
    <source>
        <dbReference type="SAM" id="SignalP"/>
    </source>
</evidence>
<dbReference type="InterPro" id="IPR011042">
    <property type="entry name" value="6-blade_b-propeller_TolB-like"/>
</dbReference>
<sequence>MRLSSAAAALLAPAVIGALGLGSVPAQADTSATAARTAVRAAWIKTCYDEKREESWPCGTWRLLLRDGRQVAVPAAAARGVDGKGRRTRQPATFAISADGRVLAYERARDHRLVVQRADGGPATELPASARPRGVGSDELALTLSPSGHRVLIDYTDDPERLRTKIITVATGGITTLPAVYSTQGFSADGDQVLATRTMSDNTTAMYALRPGGGLLKRTPPTIVVNGGTYALDAGGTTVGFFTASQDKPPRARTYDLASGELSAGADLPLPADVAPYLARWSGGRLTTTITTDDRSGATVVRVLTVDPANGAAEQADKYTINSGYHAYVLAGE</sequence>
<evidence type="ECO:0000313" key="3">
    <source>
        <dbReference type="Proteomes" id="UP000238312"/>
    </source>
</evidence>
<keyword evidence="3" id="KW-1185">Reference proteome</keyword>
<dbReference type="RefSeq" id="WP_106249644.1">
    <property type="nucleotide sequence ID" value="NZ_PVNG01000024.1"/>
</dbReference>
<dbReference type="OrthoDB" id="3512658at2"/>
<evidence type="ECO:0008006" key="4">
    <source>
        <dbReference type="Google" id="ProtNLM"/>
    </source>
</evidence>
<accession>A0A2T0MKI1</accession>
<protein>
    <recommendedName>
        <fullName evidence="4">WD40 repeat protein</fullName>
    </recommendedName>
</protein>
<dbReference type="Proteomes" id="UP000238312">
    <property type="component" value="Unassembled WGS sequence"/>
</dbReference>
<feature type="signal peptide" evidence="1">
    <location>
        <begin position="1"/>
        <end position="28"/>
    </location>
</feature>
<gene>
    <name evidence="2" type="ORF">B0I32_124104</name>
</gene>
<keyword evidence="1" id="KW-0732">Signal</keyword>
<reference evidence="2 3" key="1">
    <citation type="submission" date="2018-03" db="EMBL/GenBank/DDBJ databases">
        <title>Genomic Encyclopedia of Type Strains, Phase III (KMG-III): the genomes of soil and plant-associated and newly described type strains.</title>
        <authorList>
            <person name="Whitman W."/>
        </authorList>
    </citation>
    <scope>NUCLEOTIDE SEQUENCE [LARGE SCALE GENOMIC DNA]</scope>
    <source>
        <strain evidence="2 3">CGMCC 4.7104</strain>
    </source>
</reference>